<organism evidence="1">
    <name type="scientific">Bacteriophage sp</name>
    <dbReference type="NCBI Taxonomy" id="38018"/>
    <lineage>
        <taxon>Viruses</taxon>
    </lineage>
</organism>
<sequence length="352" mass="41373">MSKGDLAIAIGLQNENYKQFHFSPYSYGRRLEEYTLNLRDSKYPFVTQPKKEIRELRNNKETAHNITKRTQNLLDDYDSHTSKQNFYQIETIIDKLEKDGVIFPQDVFVGGFIEKDRLPFNADYSTIYEEDGNFYLPLKDKSPLLVTYKERPLKPNELNTFVNIRGKIFAEYNCKGYSDILEKGLLKEFQKKLTHSLIINLGALFAYPSYLIRYSTEHIAVCASLYKQTSDIDDVLLKKNLTTNNKETQKKISKLKKSRQAKEIPNSRNVINQPDGTVYFIDKKEEEAFQLSQYYETFLYEKLNKDLIQLNLDKLIPQNFNSLSSNLTEKNSIWEDLFNKSWTKIKNYQDKN</sequence>
<name>A0A8D9PEP9_9VIRU</name>
<evidence type="ECO:0000313" key="1">
    <source>
        <dbReference type="EMBL" id="DAD55822.1"/>
    </source>
</evidence>
<dbReference type="EMBL" id="BK029940">
    <property type="protein sequence ID" value="DAD55822.1"/>
    <property type="molecule type" value="Genomic_DNA"/>
</dbReference>
<reference evidence="1" key="1">
    <citation type="journal article" date="2021" name="Proc. Natl. Acad. Sci. U.S.A.">
        <title>A Catalog of Tens of Thousands of Viruses from Human Metagenomes Reveals Hidden Associations with Chronic Diseases.</title>
        <authorList>
            <person name="Tisza M.J."/>
            <person name="Buck C.B."/>
        </authorList>
    </citation>
    <scope>NUCLEOTIDE SEQUENCE</scope>
    <source>
        <strain evidence="1">CtOZu12</strain>
    </source>
</reference>
<proteinExistence type="predicted"/>
<accession>A0A8D9PEP9</accession>
<protein>
    <submittedName>
        <fullName evidence="1">Uncharacterized protein</fullName>
    </submittedName>
</protein>